<reference evidence="2" key="1">
    <citation type="journal article" date="2020" name="Stud. Mycol.">
        <title>101 Dothideomycetes genomes: a test case for predicting lifestyles and emergence of pathogens.</title>
        <authorList>
            <person name="Haridas S."/>
            <person name="Albert R."/>
            <person name="Binder M."/>
            <person name="Bloem J."/>
            <person name="Labutti K."/>
            <person name="Salamov A."/>
            <person name="Andreopoulos B."/>
            <person name="Baker S."/>
            <person name="Barry K."/>
            <person name="Bills G."/>
            <person name="Bluhm B."/>
            <person name="Cannon C."/>
            <person name="Castanera R."/>
            <person name="Culley D."/>
            <person name="Daum C."/>
            <person name="Ezra D."/>
            <person name="Gonzalez J."/>
            <person name="Henrissat B."/>
            <person name="Kuo A."/>
            <person name="Liang C."/>
            <person name="Lipzen A."/>
            <person name="Lutzoni F."/>
            <person name="Magnuson J."/>
            <person name="Mondo S."/>
            <person name="Nolan M."/>
            <person name="Ohm R."/>
            <person name="Pangilinan J."/>
            <person name="Park H.-J."/>
            <person name="Ramirez L."/>
            <person name="Alfaro M."/>
            <person name="Sun H."/>
            <person name="Tritt A."/>
            <person name="Yoshinaga Y."/>
            <person name="Zwiers L.-H."/>
            <person name="Turgeon B."/>
            <person name="Goodwin S."/>
            <person name="Spatafora J."/>
            <person name="Crous P."/>
            <person name="Grigoriev I."/>
        </authorList>
    </citation>
    <scope>NUCLEOTIDE SEQUENCE</scope>
    <source>
        <strain evidence="2">CBS 675.92</strain>
    </source>
</reference>
<proteinExistence type="predicted"/>
<accession>A0A6A5TMD1</accession>
<evidence type="ECO:0000256" key="1">
    <source>
        <dbReference type="SAM" id="SignalP"/>
    </source>
</evidence>
<organism evidence="2 3">
    <name type="scientific">Byssothecium circinans</name>
    <dbReference type="NCBI Taxonomy" id="147558"/>
    <lineage>
        <taxon>Eukaryota</taxon>
        <taxon>Fungi</taxon>
        <taxon>Dikarya</taxon>
        <taxon>Ascomycota</taxon>
        <taxon>Pezizomycotina</taxon>
        <taxon>Dothideomycetes</taxon>
        <taxon>Pleosporomycetidae</taxon>
        <taxon>Pleosporales</taxon>
        <taxon>Massarineae</taxon>
        <taxon>Massarinaceae</taxon>
        <taxon>Byssothecium</taxon>
    </lineage>
</organism>
<gene>
    <name evidence="2" type="ORF">CC80DRAFT_568232</name>
</gene>
<protein>
    <submittedName>
        <fullName evidence="2">Uncharacterized protein</fullName>
    </submittedName>
</protein>
<sequence length="111" mass="11818">MRFATISVALAALSSRALAATCSYEEKEGMASSYYISASGVPDIPGVCRGLWDNLKQFADCIGVGSARCQADKNGNLDWGFTNGGSCNTGMVEATWWDATKNKFGSIDCKE</sequence>
<feature type="chain" id="PRO_5025444728" evidence="1">
    <location>
        <begin position="20"/>
        <end position="111"/>
    </location>
</feature>
<dbReference type="EMBL" id="ML977001">
    <property type="protein sequence ID" value="KAF1953841.1"/>
    <property type="molecule type" value="Genomic_DNA"/>
</dbReference>
<evidence type="ECO:0000313" key="3">
    <source>
        <dbReference type="Proteomes" id="UP000800035"/>
    </source>
</evidence>
<feature type="signal peptide" evidence="1">
    <location>
        <begin position="1"/>
        <end position="19"/>
    </location>
</feature>
<name>A0A6A5TMD1_9PLEO</name>
<evidence type="ECO:0000313" key="2">
    <source>
        <dbReference type="EMBL" id="KAF1953841.1"/>
    </source>
</evidence>
<keyword evidence="1" id="KW-0732">Signal</keyword>
<dbReference type="OrthoDB" id="4788795at2759"/>
<dbReference type="AlphaFoldDB" id="A0A6A5TMD1"/>
<dbReference type="Proteomes" id="UP000800035">
    <property type="component" value="Unassembled WGS sequence"/>
</dbReference>
<keyword evidence="3" id="KW-1185">Reference proteome</keyword>